<proteinExistence type="predicted"/>
<reference evidence="2" key="1">
    <citation type="journal article" date="2003" name="Genome Biol.">
        <title>An integrated gene annotation and transcriptional profiling approach towards the full gene content of the Drosophila genome.</title>
        <authorList>
            <person name="Hild M."/>
            <person name="Beckmann B."/>
            <person name="Haas S.A."/>
            <person name="Koch B."/>
            <person name="Solovyev V."/>
            <person name="Busold C."/>
            <person name="Fellenberg K."/>
            <person name="Boutros M."/>
            <person name="Vingron M."/>
            <person name="Sauer F."/>
            <person name="Hoheisel J.D."/>
            <person name="Paro R."/>
        </authorList>
    </citation>
    <scope>NUCLEOTIDE SEQUENCE</scope>
</reference>
<evidence type="ECO:0000313" key="2">
    <source>
        <dbReference type="EMBL" id="DAA04226.1"/>
    </source>
</evidence>
<name>Q6IJJ5_DROME</name>
<accession>Q6IJJ5</accession>
<evidence type="ECO:0000256" key="1">
    <source>
        <dbReference type="SAM" id="MobiDB-lite"/>
    </source>
</evidence>
<organism evidence="2">
    <name type="scientific">Drosophila melanogaster</name>
    <name type="common">Fruit fly</name>
    <dbReference type="NCBI Taxonomy" id="7227"/>
    <lineage>
        <taxon>Eukaryota</taxon>
        <taxon>Metazoa</taxon>
        <taxon>Ecdysozoa</taxon>
        <taxon>Arthropoda</taxon>
        <taxon>Hexapoda</taxon>
        <taxon>Insecta</taxon>
        <taxon>Pterygota</taxon>
        <taxon>Neoptera</taxon>
        <taxon>Endopterygota</taxon>
        <taxon>Diptera</taxon>
        <taxon>Brachycera</taxon>
        <taxon>Muscomorpha</taxon>
        <taxon>Ephydroidea</taxon>
        <taxon>Drosophilidae</taxon>
        <taxon>Drosophila</taxon>
        <taxon>Sophophora</taxon>
    </lineage>
</organism>
<dbReference type="AlphaFoldDB" id="Q6IJJ5"/>
<sequence>MWDAGMFGCWEQIRAKRARVLIASPPGVAFVPFDSGSRCDFCSPLHFTPSGYNLFIANSVALKAAGAAKSSQQWKTSAKVMEVSGRWRHSFKKPPSEAARSSHPKTTSSPPLDTDNFVTPGLRLEDLVSVISEI</sequence>
<dbReference type="EMBL" id="BK002721">
    <property type="protein sequence ID" value="DAA04226.1"/>
    <property type="molecule type" value="Genomic_DNA"/>
</dbReference>
<feature type="region of interest" description="Disordered" evidence="1">
    <location>
        <begin position="87"/>
        <end position="118"/>
    </location>
</feature>
<protein>
    <submittedName>
        <fullName evidence="2">HDC14817</fullName>
    </submittedName>
</protein>
<gene>
    <name evidence="2" type="ORF">HDC14817</name>
</gene>